<protein>
    <submittedName>
        <fullName evidence="1">Uncharacterized protein</fullName>
    </submittedName>
</protein>
<dbReference type="PANTHER" id="PTHR46579">
    <property type="entry name" value="F5/8 TYPE C DOMAIN-CONTAINING PROTEIN-RELATED"/>
    <property type="match status" value="1"/>
</dbReference>
<name>A0A9P6E3R4_9AGAR</name>
<organism evidence="1 2">
    <name type="scientific">Crepidotus variabilis</name>
    <dbReference type="NCBI Taxonomy" id="179855"/>
    <lineage>
        <taxon>Eukaryota</taxon>
        <taxon>Fungi</taxon>
        <taxon>Dikarya</taxon>
        <taxon>Basidiomycota</taxon>
        <taxon>Agaricomycotina</taxon>
        <taxon>Agaricomycetes</taxon>
        <taxon>Agaricomycetidae</taxon>
        <taxon>Agaricales</taxon>
        <taxon>Agaricineae</taxon>
        <taxon>Crepidotaceae</taxon>
        <taxon>Crepidotus</taxon>
    </lineage>
</organism>
<proteinExistence type="predicted"/>
<feature type="non-terminal residue" evidence="1">
    <location>
        <position position="1"/>
    </location>
</feature>
<dbReference type="AlphaFoldDB" id="A0A9P6E3R4"/>
<evidence type="ECO:0000313" key="2">
    <source>
        <dbReference type="Proteomes" id="UP000807306"/>
    </source>
</evidence>
<accession>A0A9P6E3R4</accession>
<feature type="non-terminal residue" evidence="1">
    <location>
        <position position="243"/>
    </location>
</feature>
<keyword evidence="2" id="KW-1185">Reference proteome</keyword>
<dbReference type="EMBL" id="MU157968">
    <property type="protein sequence ID" value="KAF9521993.1"/>
    <property type="molecule type" value="Genomic_DNA"/>
</dbReference>
<reference evidence="1" key="1">
    <citation type="submission" date="2020-11" db="EMBL/GenBank/DDBJ databases">
        <authorList>
            <consortium name="DOE Joint Genome Institute"/>
            <person name="Ahrendt S."/>
            <person name="Riley R."/>
            <person name="Andreopoulos W."/>
            <person name="Labutti K."/>
            <person name="Pangilinan J."/>
            <person name="Ruiz-Duenas F.J."/>
            <person name="Barrasa J.M."/>
            <person name="Sanchez-Garcia M."/>
            <person name="Camarero S."/>
            <person name="Miyauchi S."/>
            <person name="Serrano A."/>
            <person name="Linde D."/>
            <person name="Babiker R."/>
            <person name="Drula E."/>
            <person name="Ayuso-Fernandez I."/>
            <person name="Pacheco R."/>
            <person name="Padilla G."/>
            <person name="Ferreira P."/>
            <person name="Barriuso J."/>
            <person name="Kellner H."/>
            <person name="Castanera R."/>
            <person name="Alfaro M."/>
            <person name="Ramirez L."/>
            <person name="Pisabarro A.G."/>
            <person name="Kuo A."/>
            <person name="Tritt A."/>
            <person name="Lipzen A."/>
            <person name="He G."/>
            <person name="Yan M."/>
            <person name="Ng V."/>
            <person name="Cullen D."/>
            <person name="Martin F."/>
            <person name="Rosso M.-N."/>
            <person name="Henrissat B."/>
            <person name="Hibbett D."/>
            <person name="Martinez A.T."/>
            <person name="Grigoriev I.V."/>
        </authorList>
    </citation>
    <scope>NUCLEOTIDE SEQUENCE</scope>
    <source>
        <strain evidence="1">CBS 506.95</strain>
    </source>
</reference>
<comment type="caution">
    <text evidence="1">The sequence shown here is derived from an EMBL/GenBank/DDBJ whole genome shotgun (WGS) entry which is preliminary data.</text>
</comment>
<dbReference type="PANTHER" id="PTHR46579:SF1">
    <property type="entry name" value="F5_8 TYPE C DOMAIN-CONTAINING PROTEIN"/>
    <property type="match status" value="1"/>
</dbReference>
<dbReference type="Proteomes" id="UP000807306">
    <property type="component" value="Unassembled WGS sequence"/>
</dbReference>
<evidence type="ECO:0000313" key="1">
    <source>
        <dbReference type="EMBL" id="KAF9521993.1"/>
    </source>
</evidence>
<sequence length="243" mass="27403">LDTFLIPFEDETATLAHGVPTHDCTTDSDFDLHAYQIKPCRGCNIKAVRDPDNKAANKTYYVPLMLPNRTATRDPTNLQMRNHGNWAEVDRKIRSATTVKGKAQIAKQSGLKGIPSVGRGVESLDYAQGVPRDYMHLLYLNVAKNLIHLWMGNFKGLDETPGPYVLTSNIWAKIGEETEKSVASIPSAFVRSLGNIHTDQGHYTAEGWSYWFMFLGPILLENRLPTVYYKHYCKLVKVMKARC</sequence>
<gene>
    <name evidence="1" type="ORF">CPB83DRAFT_733743</name>
</gene>
<dbReference type="OrthoDB" id="2404451at2759"/>